<dbReference type="Gene3D" id="1.10.10.10">
    <property type="entry name" value="Winged helix-like DNA-binding domain superfamily/Winged helix DNA-binding domain"/>
    <property type="match status" value="1"/>
</dbReference>
<evidence type="ECO:0000313" key="3">
    <source>
        <dbReference type="EMBL" id="HFW33060.1"/>
    </source>
</evidence>
<dbReference type="AlphaFoldDB" id="A0A7C3REF8"/>
<name>A0A7C3REF8_ARCFL</name>
<comment type="caution">
    <text evidence="3">The sequence shown here is derived from an EMBL/GenBank/DDBJ whole genome shotgun (WGS) entry which is preliminary data.</text>
</comment>
<reference evidence="3" key="1">
    <citation type="journal article" date="2020" name="mSystems">
        <title>Genome- and Community-Level Interaction Insights into Carbon Utilization and Element Cycling Functions of Hydrothermarchaeota in Hydrothermal Sediment.</title>
        <authorList>
            <person name="Zhou Z."/>
            <person name="Liu Y."/>
            <person name="Xu W."/>
            <person name="Pan J."/>
            <person name="Luo Z.H."/>
            <person name="Li M."/>
        </authorList>
    </citation>
    <scope>NUCLEOTIDE SEQUENCE [LARGE SCALE GENOMIC DNA]</scope>
    <source>
        <strain evidence="2">SpSt-12</strain>
        <strain evidence="3">SpSt-87</strain>
    </source>
</reference>
<feature type="domain" description="ArnR1-like winged helix-turn-helix" evidence="1">
    <location>
        <begin position="29"/>
        <end position="89"/>
    </location>
</feature>
<dbReference type="EMBL" id="DSCQ01000040">
    <property type="protein sequence ID" value="HET21142.1"/>
    <property type="molecule type" value="Genomic_DNA"/>
</dbReference>
<dbReference type="InterPro" id="IPR036390">
    <property type="entry name" value="WH_DNA-bd_sf"/>
</dbReference>
<protein>
    <submittedName>
        <fullName evidence="3">ArsR family transcriptional regulator</fullName>
    </submittedName>
</protein>
<proteinExistence type="predicted"/>
<accession>A0A7C3REF8</accession>
<dbReference type="EMBL" id="DTLB01000052">
    <property type="protein sequence ID" value="HFW33060.1"/>
    <property type="molecule type" value="Genomic_DNA"/>
</dbReference>
<gene>
    <name evidence="2" type="ORF">ENN70_03400</name>
    <name evidence="3" type="ORF">ENW66_08975</name>
</gene>
<dbReference type="InterPro" id="IPR036388">
    <property type="entry name" value="WH-like_DNA-bd_sf"/>
</dbReference>
<sequence>MSVSKLLKSRGILENMKPGSLASSPSKLKIMNLLAKKELTKEKITKLTRMPENLVSSILDELVKDRFVEEKEGVYSATEEGKKALKTLKF</sequence>
<dbReference type="SUPFAM" id="SSF46785">
    <property type="entry name" value="Winged helix' DNA-binding domain"/>
    <property type="match status" value="1"/>
</dbReference>
<organism evidence="3">
    <name type="scientific">Archaeoglobus fulgidus</name>
    <dbReference type="NCBI Taxonomy" id="2234"/>
    <lineage>
        <taxon>Archaea</taxon>
        <taxon>Methanobacteriati</taxon>
        <taxon>Methanobacteriota</taxon>
        <taxon>Archaeoglobi</taxon>
        <taxon>Archaeoglobales</taxon>
        <taxon>Archaeoglobaceae</taxon>
        <taxon>Archaeoglobus</taxon>
    </lineage>
</organism>
<evidence type="ECO:0000259" key="1">
    <source>
        <dbReference type="Pfam" id="PF14947"/>
    </source>
</evidence>
<evidence type="ECO:0000313" key="2">
    <source>
        <dbReference type="EMBL" id="HET21142.1"/>
    </source>
</evidence>
<dbReference type="InterPro" id="IPR038723">
    <property type="entry name" value="ArnR1-like_HTH"/>
</dbReference>
<dbReference type="Pfam" id="PF14947">
    <property type="entry name" value="HTH_45"/>
    <property type="match status" value="1"/>
</dbReference>